<feature type="transmembrane region" description="Helical" evidence="7">
    <location>
        <begin position="77"/>
        <end position="100"/>
    </location>
</feature>
<feature type="transmembrane region" description="Helical" evidence="7">
    <location>
        <begin position="247"/>
        <end position="267"/>
    </location>
</feature>
<evidence type="ECO:0000256" key="1">
    <source>
        <dbReference type="ARBA" id="ARBA00004651"/>
    </source>
</evidence>
<dbReference type="OrthoDB" id="9770347at2"/>
<feature type="transmembrane region" description="Helical" evidence="7">
    <location>
        <begin position="9"/>
        <end position="31"/>
    </location>
</feature>
<dbReference type="EMBL" id="NGKU01000001">
    <property type="protein sequence ID" value="OTN75864.1"/>
    <property type="molecule type" value="Genomic_DNA"/>
</dbReference>
<evidence type="ECO:0000256" key="5">
    <source>
        <dbReference type="ARBA" id="ARBA00022989"/>
    </source>
</evidence>
<dbReference type="CDD" id="cd13127">
    <property type="entry name" value="MATE_tuaB_like"/>
    <property type="match status" value="1"/>
</dbReference>
<dbReference type="InterPro" id="IPR050833">
    <property type="entry name" value="Poly_Biosynth_Transport"/>
</dbReference>
<name>A0A242A4B6_9ENTE</name>
<proteinExistence type="inferred from homology"/>
<dbReference type="PANTHER" id="PTHR30250:SF10">
    <property type="entry name" value="LIPOPOLYSACCHARIDE BIOSYNTHESIS PROTEIN WZXC"/>
    <property type="match status" value="1"/>
</dbReference>
<evidence type="ECO:0000256" key="3">
    <source>
        <dbReference type="ARBA" id="ARBA00022475"/>
    </source>
</evidence>
<evidence type="ECO:0000256" key="7">
    <source>
        <dbReference type="SAM" id="Phobius"/>
    </source>
</evidence>
<evidence type="ECO:0008006" key="10">
    <source>
        <dbReference type="Google" id="ProtNLM"/>
    </source>
</evidence>
<feature type="transmembrane region" description="Helical" evidence="7">
    <location>
        <begin position="311"/>
        <end position="334"/>
    </location>
</feature>
<feature type="transmembrane region" description="Helical" evidence="7">
    <location>
        <begin position="287"/>
        <end position="305"/>
    </location>
</feature>
<keyword evidence="6 7" id="KW-0472">Membrane</keyword>
<feature type="transmembrane region" description="Helical" evidence="7">
    <location>
        <begin position="112"/>
        <end position="132"/>
    </location>
</feature>
<accession>A0A242A4B6</accession>
<feature type="transmembrane region" description="Helical" evidence="7">
    <location>
        <begin position="208"/>
        <end position="227"/>
    </location>
</feature>
<protein>
    <recommendedName>
        <fullName evidence="10">Polysaccharide biosynthesis protein C-terminal domain-containing protein</fullName>
    </recommendedName>
</protein>
<evidence type="ECO:0000256" key="4">
    <source>
        <dbReference type="ARBA" id="ARBA00022692"/>
    </source>
</evidence>
<keyword evidence="9" id="KW-1185">Reference proteome</keyword>
<comment type="similarity">
    <text evidence="2">Belongs to the polysaccharide synthase family.</text>
</comment>
<dbReference type="Pfam" id="PF13440">
    <property type="entry name" value="Polysacc_synt_3"/>
    <property type="match status" value="1"/>
</dbReference>
<evidence type="ECO:0000313" key="9">
    <source>
        <dbReference type="Proteomes" id="UP000195043"/>
    </source>
</evidence>
<dbReference type="PANTHER" id="PTHR30250">
    <property type="entry name" value="PST FAMILY PREDICTED COLANIC ACID TRANSPORTER"/>
    <property type="match status" value="1"/>
</dbReference>
<dbReference type="STRING" id="1834191.A5886_000940"/>
<dbReference type="RefSeq" id="WP_086273882.1">
    <property type="nucleotide sequence ID" value="NZ_NGKU01000001.1"/>
</dbReference>
<feature type="transmembrane region" description="Helical" evidence="7">
    <location>
        <begin position="355"/>
        <end position="375"/>
    </location>
</feature>
<comment type="caution">
    <text evidence="8">The sequence shown here is derived from an EMBL/GenBank/DDBJ whole genome shotgun (WGS) entry which is preliminary data.</text>
</comment>
<reference evidence="8 9" key="1">
    <citation type="submission" date="2017-05" db="EMBL/GenBank/DDBJ databases">
        <title>The Genome Sequence of Enterococcus sp. 8G7_MSG3316.</title>
        <authorList>
            <consortium name="The Broad Institute Genomics Platform"/>
            <consortium name="The Broad Institute Genomic Center for Infectious Diseases"/>
            <person name="Earl A."/>
            <person name="Manson A."/>
            <person name="Schwartman J."/>
            <person name="Gilmore M."/>
            <person name="Abouelleil A."/>
            <person name="Cao P."/>
            <person name="Chapman S."/>
            <person name="Cusick C."/>
            <person name="Shea T."/>
            <person name="Young S."/>
            <person name="Neafsey D."/>
            <person name="Nusbaum C."/>
            <person name="Birren B."/>
        </authorList>
    </citation>
    <scope>NUCLEOTIDE SEQUENCE [LARGE SCALE GENOMIC DNA]</scope>
    <source>
        <strain evidence="8 9">8G7_MSG3316</strain>
    </source>
</reference>
<feature type="transmembrane region" description="Helical" evidence="7">
    <location>
        <begin position="412"/>
        <end position="432"/>
    </location>
</feature>
<sequence>MSISAKKGLTVTSISTIISFIIQTLTTIILARIFTPNQFGEMAAVAIVTSYADIIWQLGLGPAIIQKSNISKKDLSTANGISIFLGLISFIGVLLLANPISSIVGLENEKVLMVTSVSFLINSISVVPNSLLQKELEFTKIATKEILGNFCYLIFSVFFGLNGYGIWALVFANILRYLVSLMLVLFFTKDVFQISNLKIFIGNLRQMARFGFGYSISRFLNVTTGQIDYLVVSKTMGTTSLGIYSRAFQLMTIPANLIGQVVDLVYFPVMSKIQNNNQELARILRSFTNIMSILYFPVAMTLFIFSDTFVYIILGGNWGAVSDPLRILGLSLFFRVGYKITDPIYRSKGAVYKRASLHLVQAIVTGLLAYLGYIYGGINGVSIGVSLSLFLNYFLNLYGVSKLLGIHMIKSGVQVLTTMFISYVFIFPLEFVKGLLEKSNINDIIAFILLIACWAIAMVIIFIIYKIIYMPTKGFKEILKNIRKSD</sequence>
<evidence type="ECO:0000256" key="2">
    <source>
        <dbReference type="ARBA" id="ARBA00007430"/>
    </source>
</evidence>
<feature type="transmembrane region" description="Helical" evidence="7">
    <location>
        <begin position="381"/>
        <end position="400"/>
    </location>
</feature>
<dbReference type="AlphaFoldDB" id="A0A242A4B6"/>
<feature type="transmembrane region" description="Helical" evidence="7">
    <location>
        <begin position="444"/>
        <end position="468"/>
    </location>
</feature>
<feature type="transmembrane region" description="Helical" evidence="7">
    <location>
        <begin position="43"/>
        <end position="65"/>
    </location>
</feature>
<organism evidence="8 9">
    <name type="scientific">Candidatus Enterococcus testudinis</name>
    <dbReference type="NCBI Taxonomy" id="1834191"/>
    <lineage>
        <taxon>Bacteria</taxon>
        <taxon>Bacillati</taxon>
        <taxon>Bacillota</taxon>
        <taxon>Bacilli</taxon>
        <taxon>Lactobacillales</taxon>
        <taxon>Enterococcaceae</taxon>
        <taxon>Enterococcus</taxon>
    </lineage>
</organism>
<keyword evidence="5 7" id="KW-1133">Transmembrane helix</keyword>
<dbReference type="GO" id="GO:0005886">
    <property type="term" value="C:plasma membrane"/>
    <property type="evidence" value="ECO:0007669"/>
    <property type="project" value="UniProtKB-SubCell"/>
</dbReference>
<comment type="subcellular location">
    <subcellularLocation>
        <location evidence="1">Cell membrane</location>
        <topology evidence="1">Multi-pass membrane protein</topology>
    </subcellularLocation>
</comment>
<evidence type="ECO:0000313" key="8">
    <source>
        <dbReference type="EMBL" id="OTN75864.1"/>
    </source>
</evidence>
<keyword evidence="4 7" id="KW-0812">Transmembrane</keyword>
<dbReference type="Proteomes" id="UP000195043">
    <property type="component" value="Unassembled WGS sequence"/>
</dbReference>
<evidence type="ECO:0000256" key="6">
    <source>
        <dbReference type="ARBA" id="ARBA00023136"/>
    </source>
</evidence>
<feature type="transmembrane region" description="Helical" evidence="7">
    <location>
        <begin position="144"/>
        <end position="161"/>
    </location>
</feature>
<gene>
    <name evidence="8" type="ORF">A5886_000940</name>
</gene>
<keyword evidence="3" id="KW-1003">Cell membrane</keyword>